<dbReference type="InterPro" id="IPR043129">
    <property type="entry name" value="ATPase_NBD"/>
</dbReference>
<accession>A0ABN3KWA7</accession>
<dbReference type="InterPro" id="IPR003695">
    <property type="entry name" value="Ppx_GppA_N"/>
</dbReference>
<dbReference type="Gene3D" id="3.30.420.150">
    <property type="entry name" value="Exopolyphosphatase. Domain 2"/>
    <property type="match status" value="1"/>
</dbReference>
<dbReference type="PANTHER" id="PTHR30005:SF13">
    <property type="entry name" value="EXOPOLYPHOSPHATASE 2"/>
    <property type="match status" value="1"/>
</dbReference>
<dbReference type="PANTHER" id="PTHR30005">
    <property type="entry name" value="EXOPOLYPHOSPHATASE"/>
    <property type="match status" value="1"/>
</dbReference>
<dbReference type="Pfam" id="PF02541">
    <property type="entry name" value="Ppx-GppA"/>
    <property type="match status" value="1"/>
</dbReference>
<sequence length="338" mass="35244">MSDTLSNTTSDTTGSGGQTLRVGAVDCGTNSIRLLVADVDPGTGALTDVLRRMEIVRLGHGVDRTGVIAPESMERTLAVTREYAAACRELGASRVRFVATSASRDARNAADFIEGVRAAFAEHFGSEVSPEVVSGDEEAALSFAGATGGLAAQGVSGPFLVVDLGGGSTELVRGTDHVEAARSVDIGCVRMTERHLVSDPATDDEIGAATRDIDAALDVAESVVPLEGVATLVGLAGSVTTITAHLLRLPAYDPDRVHLARSAPADMVVACDELLAMPRVQRAELPYMHPGRVDVIGAGALVWRRVVERVVDRAGVTEVITSEHDILDGIALSAARRS</sequence>
<proteinExistence type="predicted"/>
<evidence type="ECO:0000259" key="1">
    <source>
        <dbReference type="Pfam" id="PF02541"/>
    </source>
</evidence>
<comment type="caution">
    <text evidence="2">The sequence shown here is derived from an EMBL/GenBank/DDBJ whole genome shotgun (WGS) entry which is preliminary data.</text>
</comment>
<dbReference type="EMBL" id="BAAARE010000003">
    <property type="protein sequence ID" value="GAA2473274.1"/>
    <property type="molecule type" value="Genomic_DNA"/>
</dbReference>
<dbReference type="SUPFAM" id="SSF53067">
    <property type="entry name" value="Actin-like ATPase domain"/>
    <property type="match status" value="2"/>
</dbReference>
<dbReference type="RefSeq" id="WP_344253229.1">
    <property type="nucleotide sequence ID" value="NZ_BAAARE010000003.1"/>
</dbReference>
<gene>
    <name evidence="2" type="ORF">GCM10009858_08240</name>
</gene>
<evidence type="ECO:0000313" key="2">
    <source>
        <dbReference type="EMBL" id="GAA2473274.1"/>
    </source>
</evidence>
<dbReference type="InterPro" id="IPR050273">
    <property type="entry name" value="GppA/Ppx_hydrolase"/>
</dbReference>
<feature type="domain" description="Ppx/GppA phosphatase N-terminal" evidence="1">
    <location>
        <begin position="36"/>
        <end position="332"/>
    </location>
</feature>
<evidence type="ECO:0000313" key="3">
    <source>
        <dbReference type="Proteomes" id="UP001500730"/>
    </source>
</evidence>
<keyword evidence="3" id="KW-1185">Reference proteome</keyword>
<protein>
    <submittedName>
        <fullName evidence="2">Ppx/GppA phosphatase family protein</fullName>
    </submittedName>
</protein>
<dbReference type="Gene3D" id="3.30.420.40">
    <property type="match status" value="1"/>
</dbReference>
<dbReference type="Proteomes" id="UP001500730">
    <property type="component" value="Unassembled WGS sequence"/>
</dbReference>
<organism evidence="2 3">
    <name type="scientific">Terrabacter carboxydivorans</name>
    <dbReference type="NCBI Taxonomy" id="619730"/>
    <lineage>
        <taxon>Bacteria</taxon>
        <taxon>Bacillati</taxon>
        <taxon>Actinomycetota</taxon>
        <taxon>Actinomycetes</taxon>
        <taxon>Micrococcales</taxon>
        <taxon>Intrasporangiaceae</taxon>
        <taxon>Terrabacter</taxon>
    </lineage>
</organism>
<name>A0ABN3KWA7_9MICO</name>
<reference evidence="2 3" key="1">
    <citation type="journal article" date="2019" name="Int. J. Syst. Evol. Microbiol.">
        <title>The Global Catalogue of Microorganisms (GCM) 10K type strain sequencing project: providing services to taxonomists for standard genome sequencing and annotation.</title>
        <authorList>
            <consortium name="The Broad Institute Genomics Platform"/>
            <consortium name="The Broad Institute Genome Sequencing Center for Infectious Disease"/>
            <person name="Wu L."/>
            <person name="Ma J."/>
        </authorList>
    </citation>
    <scope>NUCLEOTIDE SEQUENCE [LARGE SCALE GENOMIC DNA]</scope>
    <source>
        <strain evidence="2 3">JCM 16259</strain>
    </source>
</reference>